<dbReference type="AlphaFoldDB" id="B5ABT1"/>
<dbReference type="PANTHER" id="PTHR11008">
    <property type="entry name" value="PROTEIN TAKEOUT-LIKE PROTEIN"/>
    <property type="match status" value="1"/>
</dbReference>
<dbReference type="PDB" id="3E8W">
    <property type="method" value="X-ray"/>
    <property type="resolution" value="2.50 A"/>
    <property type="chains" value="A=21-240"/>
</dbReference>
<protein>
    <submittedName>
        <fullName evidence="5">Takeout-like protein 1</fullName>
    </submittedName>
</protein>
<dbReference type="InterPro" id="IPR010562">
    <property type="entry name" value="Haemolymph_juvenile_hormone-bd"/>
</dbReference>
<proteinExistence type="evidence at protein level"/>
<accession>B5ABT1</accession>
<dbReference type="Gene3D" id="3.15.10.30">
    <property type="entry name" value="Haemolymph juvenile hormone binding protein"/>
    <property type="match status" value="1"/>
</dbReference>
<feature type="chain" id="PRO_5002829438" evidence="4">
    <location>
        <begin position="21"/>
        <end position="240"/>
    </location>
</feature>
<evidence type="ECO:0007829" key="6">
    <source>
        <dbReference type="PDB" id="3E8T"/>
    </source>
</evidence>
<feature type="signal peptide" evidence="4">
    <location>
        <begin position="1"/>
        <end position="20"/>
    </location>
</feature>
<dbReference type="PDB" id="3E8T">
    <property type="method" value="X-ray"/>
    <property type="resolution" value="1.30 A"/>
    <property type="chains" value="A=21-240"/>
</dbReference>
<dbReference type="GO" id="GO:0007623">
    <property type="term" value="P:circadian rhythm"/>
    <property type="evidence" value="ECO:0007669"/>
    <property type="project" value="UniProtKB-ARBA"/>
</dbReference>
<evidence type="ECO:0000256" key="2">
    <source>
        <dbReference type="ARBA" id="ARBA00023108"/>
    </source>
</evidence>
<dbReference type="PDBsum" id="4G0S"/>
<evidence type="ECO:0000256" key="3">
    <source>
        <dbReference type="ARBA" id="ARBA00060902"/>
    </source>
</evidence>
<name>B5ABT1_EPIPO</name>
<evidence type="ECO:0000256" key="1">
    <source>
        <dbReference type="ARBA" id="ARBA00022729"/>
    </source>
</evidence>
<dbReference type="InterPro" id="IPR038606">
    <property type="entry name" value="To_sf"/>
</dbReference>
<evidence type="ECO:0007829" key="7">
    <source>
        <dbReference type="PDB" id="3E8W"/>
    </source>
</evidence>
<dbReference type="GO" id="GO:0005615">
    <property type="term" value="C:extracellular space"/>
    <property type="evidence" value="ECO:0007669"/>
    <property type="project" value="TreeGrafter"/>
</dbReference>
<dbReference type="FunFam" id="3.15.10.30:FF:000001">
    <property type="entry name" value="Takeout-like protein 1"/>
    <property type="match status" value="1"/>
</dbReference>
<dbReference type="EvolutionaryTrace" id="B5ABT1"/>
<dbReference type="TCDB" id="1.C.40.2.1">
    <property type="family name" value="the bactericidal permeability increasing protein (bpip) family"/>
</dbReference>
<reference evidence="8" key="2">
    <citation type="journal article" date="2013" name="J. Struct. Biol.">
        <title>Ligand promiscuity within the internal cavity of Epiphyas postvittana Takeout 1 protein.</title>
        <authorList>
            <person name="Hamiaux C."/>
            <person name="Basten L."/>
            <person name="Greenwood D.R."/>
            <person name="Baker E.N."/>
            <person name="Newcomb R.D."/>
        </authorList>
    </citation>
    <scope>X-RAY CRYSTALLOGRAPHY (2.19 ANGSTROMS) OF 21-240</scope>
    <scope>DISULFIDE BONDS</scope>
</reference>
<reference evidence="5 6" key="1">
    <citation type="journal article" date="2009" name="J. Biol. Chem.">
        <title>Crystal structure of Epiphyas postvittana takeout 1 with bound ubiquinone supports a role as ligand carriers for takeout proteins in insects.</title>
        <authorList>
            <person name="Hamiaux C."/>
            <person name="Stanley D."/>
            <person name="Greenwood D.R."/>
            <person name="Baker E.N."/>
            <person name="Newcomb R.D."/>
        </authorList>
    </citation>
    <scope>NUCLEOTIDE SEQUENCE</scope>
</reference>
<keyword evidence="1 4" id="KW-0732">Signal</keyword>
<dbReference type="Pfam" id="PF06585">
    <property type="entry name" value="JHBP"/>
    <property type="match status" value="1"/>
</dbReference>
<dbReference type="PDBsum" id="3E8W"/>
<keyword evidence="2" id="KW-0090">Biological rhythms</keyword>
<dbReference type="PANTHER" id="PTHR11008:SF32">
    <property type="entry name" value="CIRCADIAN CLOCK-CONTROLLED PROTEIN DAYWAKE-RELATED"/>
    <property type="match status" value="1"/>
</dbReference>
<evidence type="ECO:0007829" key="8">
    <source>
        <dbReference type="PDB" id="4G0S"/>
    </source>
</evidence>
<feature type="disulfide bond" evidence="6 7">
    <location>
        <begin position="28"/>
        <end position="35"/>
    </location>
</feature>
<evidence type="ECO:0000256" key="4">
    <source>
        <dbReference type="SAM" id="SignalP"/>
    </source>
</evidence>
<dbReference type="SMR" id="B5ABT1"/>
<evidence type="ECO:0000313" key="5">
    <source>
        <dbReference type="EMBL" id="ACF39401.1"/>
    </source>
</evidence>
<dbReference type="PDBsum" id="3E8T"/>
<sequence>MNVIIKHGIFLLAAVQFVKCGVLPVEKCNLEDSACMTSAFQQALPTFVAGLPDHGVEVMDVLDLDDFAFDLSGLQFTLKEGKLKGLKGAVIDNVKWDLKKKNIEVDFHLDATVKGHYTAGGRILILPITGDGQMKLKLKNIHIHLVVSYEMEKDAEGVDHVIFKKYTVTFDVKDNAQFGLTNLFNGNKELSDTMLTFLNQNWKQVSEEFGKPVMEAAAKKIFKNIKHFLAKVPIAEIANV</sequence>
<keyword evidence="6 7" id="KW-0002">3D-structure</keyword>
<dbReference type="PDB" id="4G0S">
    <property type="method" value="X-ray"/>
    <property type="resolution" value="2.19 A"/>
    <property type="chains" value="A/B=21-240"/>
</dbReference>
<dbReference type="EMBL" id="EU834740">
    <property type="protein sequence ID" value="ACF39401.1"/>
    <property type="molecule type" value="mRNA"/>
</dbReference>
<dbReference type="SMART" id="SM00700">
    <property type="entry name" value="JHBP"/>
    <property type="match status" value="1"/>
</dbReference>
<comment type="similarity">
    <text evidence="3">Belongs to the TO family.</text>
</comment>
<organism evidence="5">
    <name type="scientific">Epiphyas postvittana</name>
    <name type="common">Light brown apple moth</name>
    <dbReference type="NCBI Taxonomy" id="65032"/>
    <lineage>
        <taxon>Eukaryota</taxon>
        <taxon>Metazoa</taxon>
        <taxon>Ecdysozoa</taxon>
        <taxon>Arthropoda</taxon>
        <taxon>Hexapoda</taxon>
        <taxon>Insecta</taxon>
        <taxon>Pterygota</taxon>
        <taxon>Neoptera</taxon>
        <taxon>Endopterygota</taxon>
        <taxon>Lepidoptera</taxon>
        <taxon>Glossata</taxon>
        <taxon>Ditrysia</taxon>
        <taxon>Tortricoidea</taxon>
        <taxon>Tortricidae</taxon>
        <taxon>Tortricinae</taxon>
        <taxon>Epiphyas</taxon>
    </lineage>
</organism>